<dbReference type="STRING" id="1409788.NC99_03250"/>
<dbReference type="PATRIC" id="fig|1409788.3.peg.335"/>
<feature type="transmembrane region" description="Helical" evidence="1">
    <location>
        <begin position="34"/>
        <end position="51"/>
    </location>
</feature>
<keyword evidence="1" id="KW-0472">Membrane</keyword>
<name>A0A0L8VEM2_9BACT</name>
<keyword evidence="1" id="KW-0812">Transmembrane</keyword>
<proteinExistence type="predicted"/>
<evidence type="ECO:0000313" key="2">
    <source>
        <dbReference type="EMBL" id="KOH46925.1"/>
    </source>
</evidence>
<dbReference type="EMBL" id="LGIA01000014">
    <property type="protein sequence ID" value="KOH46925.1"/>
    <property type="molecule type" value="Genomic_DNA"/>
</dbReference>
<feature type="transmembrane region" description="Helical" evidence="1">
    <location>
        <begin position="63"/>
        <end position="85"/>
    </location>
</feature>
<feature type="transmembrane region" description="Helical" evidence="1">
    <location>
        <begin position="188"/>
        <end position="205"/>
    </location>
</feature>
<feature type="transmembrane region" description="Helical" evidence="1">
    <location>
        <begin position="382"/>
        <end position="399"/>
    </location>
</feature>
<feature type="transmembrane region" description="Helical" evidence="1">
    <location>
        <begin position="123"/>
        <end position="145"/>
    </location>
</feature>
<sequence>MLKKTIEKIVPFTILPIAVFSVQLYTPVPVGNTAFWWLINTLILFTYFWTVRYSYISPEDRKAILFLKLYLIWNIFSIARGLFAAEIYWDYKGLVNMGMALLLAFVAYISIDKDRVQSILASFVKYLLPFSILAFPLFLGSWGWIFFPISLLMLFLPILPIRGKILVIVVTIIAGFIDLGTRSHVIKYGMPIILLLAFYTTRHFSLSANLLKIAQKVLMFIPFLFFVLAVSGAFEIFKMDQYIEGNYVEERKSRDGEVVEENLKADTRTFLYVEVIQSAQKYDYWLIGRTPARGNETFHFATESEEITGRPERIRNEVGVLNVFTWTGIVGVVLFFLLFYQASFLAVYRSNNIFIKLVGLFVAFRWVYSWVEDYQGFDMNNFVIWLMIGMCFSSAFRKMNNSEVKLWAWGIFDKNVKERYQRHLQKEVANPIP</sequence>
<accession>A0A0L8VEM2</accession>
<evidence type="ECO:0000313" key="3">
    <source>
        <dbReference type="Proteomes" id="UP000036958"/>
    </source>
</evidence>
<dbReference type="AlphaFoldDB" id="A0A0L8VEM2"/>
<feature type="transmembrane region" description="Helical" evidence="1">
    <location>
        <begin position="151"/>
        <end position="176"/>
    </location>
</feature>
<comment type="caution">
    <text evidence="2">The sequence shown here is derived from an EMBL/GenBank/DDBJ whole genome shotgun (WGS) entry which is preliminary data.</text>
</comment>
<feature type="transmembrane region" description="Helical" evidence="1">
    <location>
        <begin position="320"/>
        <end position="341"/>
    </location>
</feature>
<feature type="transmembrane region" description="Helical" evidence="1">
    <location>
        <begin position="91"/>
        <end position="111"/>
    </location>
</feature>
<feature type="transmembrane region" description="Helical" evidence="1">
    <location>
        <begin position="217"/>
        <end position="237"/>
    </location>
</feature>
<protein>
    <submittedName>
        <fullName evidence="2">Uncharacterized protein</fullName>
    </submittedName>
</protein>
<keyword evidence="1" id="KW-1133">Transmembrane helix</keyword>
<dbReference type="Proteomes" id="UP000036958">
    <property type="component" value="Unassembled WGS sequence"/>
</dbReference>
<reference evidence="3" key="1">
    <citation type="submission" date="2015-07" db="EMBL/GenBank/DDBJ databases">
        <title>Genome sequencing of Sunxiuqinia dokdonensis strain SK.</title>
        <authorList>
            <person name="Ahn S."/>
            <person name="Kim B.-C."/>
        </authorList>
    </citation>
    <scope>NUCLEOTIDE SEQUENCE [LARGE SCALE GENOMIC DNA]</scope>
    <source>
        <strain evidence="3">SK</strain>
    </source>
</reference>
<feature type="transmembrane region" description="Helical" evidence="1">
    <location>
        <begin position="9"/>
        <end position="28"/>
    </location>
</feature>
<gene>
    <name evidence="2" type="ORF">NC99_03250</name>
</gene>
<organism evidence="2 3">
    <name type="scientific">Sunxiuqinia dokdonensis</name>
    <dbReference type="NCBI Taxonomy" id="1409788"/>
    <lineage>
        <taxon>Bacteria</taxon>
        <taxon>Pseudomonadati</taxon>
        <taxon>Bacteroidota</taxon>
        <taxon>Bacteroidia</taxon>
        <taxon>Marinilabiliales</taxon>
        <taxon>Prolixibacteraceae</taxon>
        <taxon>Sunxiuqinia</taxon>
    </lineage>
</organism>
<keyword evidence="3" id="KW-1185">Reference proteome</keyword>
<evidence type="ECO:0000256" key="1">
    <source>
        <dbReference type="SAM" id="Phobius"/>
    </source>
</evidence>